<reference evidence="1" key="1">
    <citation type="submission" date="2020-02" db="EMBL/GenBank/DDBJ databases">
        <authorList>
            <person name="Meier V. D."/>
        </authorList>
    </citation>
    <scope>NUCLEOTIDE SEQUENCE</scope>
    <source>
        <strain evidence="1">AVDCRST_MAG93</strain>
    </source>
</reference>
<accession>A0A6J4LQU3</accession>
<gene>
    <name evidence="1" type="ORF">AVDCRST_MAG93-6536</name>
</gene>
<protein>
    <submittedName>
        <fullName evidence="1">Uncharacterized protein</fullName>
    </submittedName>
</protein>
<name>A0A6J4LQU3_9CHLR</name>
<evidence type="ECO:0000313" key="1">
    <source>
        <dbReference type="EMBL" id="CAA9338939.1"/>
    </source>
</evidence>
<dbReference type="AlphaFoldDB" id="A0A6J4LQU3"/>
<feature type="non-terminal residue" evidence="1">
    <location>
        <position position="52"/>
    </location>
</feature>
<dbReference type="EMBL" id="CADCTR010002205">
    <property type="protein sequence ID" value="CAA9338939.1"/>
    <property type="molecule type" value="Genomic_DNA"/>
</dbReference>
<organism evidence="1">
    <name type="scientific">uncultured Chloroflexia bacterium</name>
    <dbReference type="NCBI Taxonomy" id="1672391"/>
    <lineage>
        <taxon>Bacteria</taxon>
        <taxon>Bacillati</taxon>
        <taxon>Chloroflexota</taxon>
        <taxon>Chloroflexia</taxon>
        <taxon>environmental samples</taxon>
    </lineage>
</organism>
<feature type="non-terminal residue" evidence="1">
    <location>
        <position position="1"/>
    </location>
</feature>
<proteinExistence type="predicted"/>
<sequence length="52" mass="5319">ALLRLRQGSGQRHSVAGKGLLLVRVRAGLAGTSVAAEGQVRARRLGRGTGAL</sequence>